<gene>
    <name evidence="3" type="ORF">BHYA_0079g00450</name>
</gene>
<feature type="compositionally biased region" description="Low complexity" evidence="1">
    <location>
        <begin position="18"/>
        <end position="29"/>
    </location>
</feature>
<dbReference type="Proteomes" id="UP000297814">
    <property type="component" value="Unassembled WGS sequence"/>
</dbReference>
<accession>A0A4Z1GMS7</accession>
<dbReference type="GO" id="GO:0016887">
    <property type="term" value="F:ATP hydrolysis activity"/>
    <property type="evidence" value="ECO:0007669"/>
    <property type="project" value="InterPro"/>
</dbReference>
<dbReference type="Pfam" id="PF23232">
    <property type="entry name" value="AAA_lid_13"/>
    <property type="match status" value="1"/>
</dbReference>
<proteinExistence type="predicted"/>
<dbReference type="InterPro" id="IPR003959">
    <property type="entry name" value="ATPase_AAA_core"/>
</dbReference>
<evidence type="ECO:0000259" key="2">
    <source>
        <dbReference type="SMART" id="SM00382"/>
    </source>
</evidence>
<organism evidence="3 4">
    <name type="scientific">Botrytis hyacinthi</name>
    <dbReference type="NCBI Taxonomy" id="278943"/>
    <lineage>
        <taxon>Eukaryota</taxon>
        <taxon>Fungi</taxon>
        <taxon>Dikarya</taxon>
        <taxon>Ascomycota</taxon>
        <taxon>Pezizomycotina</taxon>
        <taxon>Leotiomycetes</taxon>
        <taxon>Helotiales</taxon>
        <taxon>Sclerotiniaceae</taxon>
        <taxon>Botrytis</taxon>
    </lineage>
</organism>
<dbReference type="Gene3D" id="3.40.50.300">
    <property type="entry name" value="P-loop containing nucleotide triphosphate hydrolases"/>
    <property type="match status" value="1"/>
</dbReference>
<reference evidence="3 4" key="1">
    <citation type="submission" date="2017-12" db="EMBL/GenBank/DDBJ databases">
        <title>Comparative genomics of Botrytis spp.</title>
        <authorList>
            <person name="Valero-Jimenez C.A."/>
            <person name="Tapia P."/>
            <person name="Veloso J."/>
            <person name="Silva-Moreno E."/>
            <person name="Staats M."/>
            <person name="Valdes J.H."/>
            <person name="Van Kan J.A.L."/>
        </authorList>
    </citation>
    <scope>NUCLEOTIDE SEQUENCE [LARGE SCALE GENOMIC DNA]</scope>
    <source>
        <strain evidence="3 4">Bh0001</strain>
    </source>
</reference>
<dbReference type="AlphaFoldDB" id="A0A4Z1GMS7"/>
<dbReference type="Pfam" id="PF00004">
    <property type="entry name" value="AAA"/>
    <property type="match status" value="1"/>
</dbReference>
<evidence type="ECO:0000313" key="4">
    <source>
        <dbReference type="Proteomes" id="UP000297814"/>
    </source>
</evidence>
<dbReference type="PANTHER" id="PTHR46411">
    <property type="entry name" value="FAMILY ATPASE, PUTATIVE-RELATED"/>
    <property type="match status" value="1"/>
</dbReference>
<feature type="region of interest" description="Disordered" evidence="1">
    <location>
        <begin position="13"/>
        <end position="83"/>
    </location>
</feature>
<protein>
    <recommendedName>
        <fullName evidence="2">AAA+ ATPase domain-containing protein</fullName>
    </recommendedName>
</protein>
<feature type="compositionally biased region" description="Basic and acidic residues" evidence="1">
    <location>
        <begin position="1130"/>
        <end position="1139"/>
    </location>
</feature>
<name>A0A4Z1GMS7_9HELO</name>
<keyword evidence="4" id="KW-1185">Reference proteome</keyword>
<dbReference type="InterPro" id="IPR054289">
    <property type="entry name" value="DUF7025"/>
</dbReference>
<dbReference type="InterPro" id="IPR056599">
    <property type="entry name" value="AAA_lid_fung"/>
</dbReference>
<dbReference type="GO" id="GO:0005524">
    <property type="term" value="F:ATP binding"/>
    <property type="evidence" value="ECO:0007669"/>
    <property type="project" value="InterPro"/>
</dbReference>
<dbReference type="InterPro" id="IPR027417">
    <property type="entry name" value="P-loop_NTPase"/>
</dbReference>
<dbReference type="SMART" id="SM00382">
    <property type="entry name" value="AAA"/>
    <property type="match status" value="1"/>
</dbReference>
<dbReference type="EMBL" id="PQXK01000079">
    <property type="protein sequence ID" value="TGO38244.1"/>
    <property type="molecule type" value="Genomic_DNA"/>
</dbReference>
<comment type="caution">
    <text evidence="3">The sequence shown here is derived from an EMBL/GenBank/DDBJ whole genome shotgun (WGS) entry which is preliminary data.</text>
</comment>
<dbReference type="SUPFAM" id="SSF52540">
    <property type="entry name" value="P-loop containing nucleoside triphosphate hydrolases"/>
    <property type="match status" value="1"/>
</dbReference>
<dbReference type="InterPro" id="IPR003593">
    <property type="entry name" value="AAA+_ATPase"/>
</dbReference>
<feature type="domain" description="AAA+ ATPase" evidence="2">
    <location>
        <begin position="804"/>
        <end position="939"/>
    </location>
</feature>
<feature type="compositionally biased region" description="Acidic residues" evidence="1">
    <location>
        <begin position="1074"/>
        <end position="1102"/>
    </location>
</feature>
<feature type="region of interest" description="Disordered" evidence="1">
    <location>
        <begin position="1064"/>
        <end position="1163"/>
    </location>
</feature>
<dbReference type="PANTHER" id="PTHR46411:SF2">
    <property type="entry name" value="AAA+ ATPASE DOMAIN-CONTAINING PROTEIN"/>
    <property type="match status" value="1"/>
</dbReference>
<dbReference type="CDD" id="cd19481">
    <property type="entry name" value="RecA-like_protease"/>
    <property type="match status" value="1"/>
</dbReference>
<dbReference type="Pfam" id="PF22942">
    <property type="entry name" value="DUF7025"/>
    <property type="match status" value="1"/>
</dbReference>
<evidence type="ECO:0000313" key="3">
    <source>
        <dbReference type="EMBL" id="TGO38244.1"/>
    </source>
</evidence>
<sequence length="1163" mass="131430">MVYLNIQSGIRGLGRANTTSGTLSSGDLSYQDSPEMSRDALDGSEVTEASSVPQDDDASNSEKKSSENEPEIADLQTKSPENAILDDVQATADENSIKRKKKALLVDPESEPDSDDSDTLNGTYLSRLLKRELSRQTSVAIFNAYKGRMEVKAVRNKKKGNQGANLVEGLVDYMRVLEDRIDQLESGTGAKVNKADESSKALIKNDDSTIEIVVKFFNSAAYLEDDGSYETVNDETEKGSFMCGHDAQHLIRVLYSKAKSEGAKPRREADSEKPKVDDIDILTFGVQSEAIAAFFAKQLDLSAEDDHLIRFGKPFRPLIRHLGSVREQLERLKRLYGQVMTEDIEKSDTAWESLSGTPVTTTNREESDILPFASTQNTGDNGILAYDQPAALPQFEAFLAFVDEFFGRQIQLYESVRKGKEPRIAFENLWMLFDANDIIYCPLREATTEEYTNVEGSDHIPVQRYTPQNYQVVATSGGLPLMRTMAPTYRMKNLDEDLGSVSLSKSLMNADVKTLTNILTQTAKISRKIRNNYTEFNVYCFYIDFNGVEFGTVREVFVFKPYEREIDIRNLQAYPVQYRLQEKPHENCQSFLDATRISHLQYEGLTVGPNREEIDSPVVVDVKLAFEGGSDTDKAFIDVPEFKSPASLWLNDVAGEIHDLYGKSACSHKWCYGKSCTLNVYIGSQKRKRDKIESKIKTVLEDYESEKQEKGKNGLEYLKSYMKDNGIIGLLPGAVPGFALRNRKWVLLNLAQLKPVKQNDNWENLVLPPGHRRMVQAMVETHTQDLGPSGRTRIGMDLVQGKGRGCIILLHGVPGVGKTSTAECVAAHTKKPLYPITCGDIGIVPSDVERNMDNHFRLANRWGCVLLLDEADVFLAKRDQRDVQRNGLVSDPYANMVLVFLRMLEYYSGILFLTTNRVGAIDDAFRSRLHLTLYYPKLTKKQTRKIFMHNFVRIADINKDRKGKELLEFDYEKSEKKIINWAIKTRKSLEWNGRQIRNAFQTVLALSEFRAKTSSIESKSLTVTKKDFEIVANASIQFNQYLLATHGKNEDQIAGREYVRAQNFSPSSRMVESFEQDDSDSSSEEEDSNDESEDDTDSDDGDEVKKKKSGKGKKEREVKNSSKKSKKTSNKNEKSDKKDKKEKRKKEKKMKEKDESDESDDSD</sequence>
<evidence type="ECO:0000256" key="1">
    <source>
        <dbReference type="SAM" id="MobiDB-lite"/>
    </source>
</evidence>